<gene>
    <name evidence="1" type="ORF">L1987_54012</name>
</gene>
<comment type="caution">
    <text evidence="1">The sequence shown here is derived from an EMBL/GenBank/DDBJ whole genome shotgun (WGS) entry which is preliminary data.</text>
</comment>
<reference evidence="2" key="1">
    <citation type="journal article" date="2022" name="Mol. Ecol. Resour.">
        <title>The genomes of chicory, endive, great burdock and yacon provide insights into Asteraceae palaeo-polyploidization history and plant inulin production.</title>
        <authorList>
            <person name="Fan W."/>
            <person name="Wang S."/>
            <person name="Wang H."/>
            <person name="Wang A."/>
            <person name="Jiang F."/>
            <person name="Liu H."/>
            <person name="Zhao H."/>
            <person name="Xu D."/>
            <person name="Zhang Y."/>
        </authorList>
    </citation>
    <scope>NUCLEOTIDE SEQUENCE [LARGE SCALE GENOMIC DNA]</scope>
    <source>
        <strain evidence="2">cv. Yunnan</strain>
    </source>
</reference>
<organism evidence="1 2">
    <name type="scientific">Smallanthus sonchifolius</name>
    <dbReference type="NCBI Taxonomy" id="185202"/>
    <lineage>
        <taxon>Eukaryota</taxon>
        <taxon>Viridiplantae</taxon>
        <taxon>Streptophyta</taxon>
        <taxon>Embryophyta</taxon>
        <taxon>Tracheophyta</taxon>
        <taxon>Spermatophyta</taxon>
        <taxon>Magnoliopsida</taxon>
        <taxon>eudicotyledons</taxon>
        <taxon>Gunneridae</taxon>
        <taxon>Pentapetalae</taxon>
        <taxon>asterids</taxon>
        <taxon>campanulids</taxon>
        <taxon>Asterales</taxon>
        <taxon>Asteraceae</taxon>
        <taxon>Asteroideae</taxon>
        <taxon>Heliantheae alliance</taxon>
        <taxon>Millerieae</taxon>
        <taxon>Smallanthus</taxon>
    </lineage>
</organism>
<evidence type="ECO:0000313" key="1">
    <source>
        <dbReference type="EMBL" id="KAI3754233.1"/>
    </source>
</evidence>
<name>A0ACB9E6M7_9ASTR</name>
<accession>A0ACB9E6M7</accession>
<keyword evidence="2" id="KW-1185">Reference proteome</keyword>
<evidence type="ECO:0000313" key="2">
    <source>
        <dbReference type="Proteomes" id="UP001056120"/>
    </source>
</evidence>
<protein>
    <submittedName>
        <fullName evidence="1">Uncharacterized protein</fullName>
    </submittedName>
</protein>
<dbReference type="EMBL" id="CM042035">
    <property type="protein sequence ID" value="KAI3754233.1"/>
    <property type="molecule type" value="Genomic_DNA"/>
</dbReference>
<proteinExistence type="predicted"/>
<reference evidence="1 2" key="2">
    <citation type="journal article" date="2022" name="Mol. Ecol. Resour.">
        <title>The genomes of chicory, endive, great burdock and yacon provide insights into Asteraceae paleo-polyploidization history and plant inulin production.</title>
        <authorList>
            <person name="Fan W."/>
            <person name="Wang S."/>
            <person name="Wang H."/>
            <person name="Wang A."/>
            <person name="Jiang F."/>
            <person name="Liu H."/>
            <person name="Zhao H."/>
            <person name="Xu D."/>
            <person name="Zhang Y."/>
        </authorList>
    </citation>
    <scope>NUCLEOTIDE SEQUENCE [LARGE SCALE GENOMIC DNA]</scope>
    <source>
        <strain evidence="2">cv. Yunnan</strain>
        <tissue evidence="1">Leaves</tissue>
    </source>
</reference>
<sequence>MDAAEAAQKQALSATSGAATRMVTERFGENAGEGTGDVLATAGHVAGTAWNVVKIRKAFTPASTVSNGVKRNAAKIR</sequence>
<dbReference type="Proteomes" id="UP001056120">
    <property type="component" value="Linkage Group LG18"/>
</dbReference>